<sequence>MKYKVKLAKKVKKQLIKLNSKELDSFEYVVTKLSKDEPLEAKYKDHQLKGNYKGFRECHIKPDLLLIYRKNKDILELYLASLGSHSYVF</sequence>
<dbReference type="PANTHER" id="PTHR40588:SF1">
    <property type="entry name" value="MRNA INTERFERASE TOXIN YAFQ"/>
    <property type="match status" value="1"/>
</dbReference>
<accession>A0A222MXC3</accession>
<dbReference type="GO" id="GO:0006402">
    <property type="term" value="P:mRNA catabolic process"/>
    <property type="evidence" value="ECO:0007669"/>
    <property type="project" value="TreeGrafter"/>
</dbReference>
<dbReference type="AlphaFoldDB" id="A0A222MXC3"/>
<keyword evidence="4" id="KW-1185">Reference proteome</keyword>
<evidence type="ECO:0000313" key="4">
    <source>
        <dbReference type="Proteomes" id="UP000201169"/>
    </source>
</evidence>
<dbReference type="InterPro" id="IPR007712">
    <property type="entry name" value="RelE/ParE_toxin"/>
</dbReference>
<dbReference type="KEGG" id="cavi:CAV_0539"/>
<protein>
    <submittedName>
        <fullName evidence="3">Putative toxin-antitoxin system, toxin component, YafQ family</fullName>
    </submittedName>
</protein>
<evidence type="ECO:0000256" key="1">
    <source>
        <dbReference type="ARBA" id="ARBA00022649"/>
    </source>
</evidence>
<gene>
    <name evidence="3" type="ORF">CAV_0539</name>
</gene>
<organism evidence="3 4">
    <name type="scientific">Campylobacter avium LMG 24591</name>
    <dbReference type="NCBI Taxonomy" id="522484"/>
    <lineage>
        <taxon>Bacteria</taxon>
        <taxon>Pseudomonadati</taxon>
        <taxon>Campylobacterota</taxon>
        <taxon>Epsilonproteobacteria</taxon>
        <taxon>Campylobacterales</taxon>
        <taxon>Campylobacteraceae</taxon>
        <taxon>Campylobacter</taxon>
    </lineage>
</organism>
<feature type="active site" description="Proton donor" evidence="2">
    <location>
        <position position="85"/>
    </location>
</feature>
<dbReference type="PANTHER" id="PTHR40588">
    <property type="entry name" value="MRNA INTERFERASE TOXIN YAFQ"/>
    <property type="match status" value="1"/>
</dbReference>
<dbReference type="GO" id="GO:0004521">
    <property type="term" value="F:RNA endonuclease activity"/>
    <property type="evidence" value="ECO:0007669"/>
    <property type="project" value="TreeGrafter"/>
</dbReference>
<dbReference type="Pfam" id="PF15738">
    <property type="entry name" value="YafQ_toxin"/>
    <property type="match status" value="1"/>
</dbReference>
<dbReference type="EMBL" id="CP022347">
    <property type="protein sequence ID" value="ASQ30206.1"/>
    <property type="molecule type" value="Genomic_DNA"/>
</dbReference>
<dbReference type="Gene3D" id="3.30.2310.20">
    <property type="entry name" value="RelE-like"/>
    <property type="match status" value="1"/>
</dbReference>
<dbReference type="InterPro" id="IPR004386">
    <property type="entry name" value="Toxin_YafQ-like"/>
</dbReference>
<proteinExistence type="predicted"/>
<name>A0A222MXC3_9BACT</name>
<keyword evidence="1" id="KW-1277">Toxin-antitoxin system</keyword>
<dbReference type="InterPro" id="IPR035093">
    <property type="entry name" value="RelE/ParE_toxin_dom_sf"/>
</dbReference>
<evidence type="ECO:0000313" key="3">
    <source>
        <dbReference type="EMBL" id="ASQ30206.1"/>
    </source>
</evidence>
<dbReference type="PIRSF" id="PIRSF006156">
    <property type="entry name" value="YafQ"/>
    <property type="match status" value="1"/>
</dbReference>
<dbReference type="Proteomes" id="UP000201169">
    <property type="component" value="Chromosome"/>
</dbReference>
<dbReference type="RefSeq" id="WP_094324977.1">
    <property type="nucleotide sequence ID" value="NZ_CP022347.1"/>
</dbReference>
<dbReference type="OrthoDB" id="7030467at2"/>
<dbReference type="GO" id="GO:0006415">
    <property type="term" value="P:translational termination"/>
    <property type="evidence" value="ECO:0007669"/>
    <property type="project" value="TreeGrafter"/>
</dbReference>
<dbReference type="NCBIfam" id="TIGR02385">
    <property type="entry name" value="RelE_StbE"/>
    <property type="match status" value="1"/>
</dbReference>
<evidence type="ECO:0000256" key="2">
    <source>
        <dbReference type="PIRSR" id="PIRSR006156-1"/>
    </source>
</evidence>
<dbReference type="SUPFAM" id="SSF143011">
    <property type="entry name" value="RelE-like"/>
    <property type="match status" value="1"/>
</dbReference>
<reference evidence="3 4" key="1">
    <citation type="submission" date="2017-07" db="EMBL/GenBank/DDBJ databases">
        <title>Analysis of two Campylobacter avium genomes and identification of a novel hippuricase gene.</title>
        <authorList>
            <person name="Miller W.G."/>
            <person name="Chapman M.H."/>
            <person name="Yee E."/>
            <person name="Revez J."/>
            <person name="Bono J.L."/>
            <person name="Rossi M."/>
        </authorList>
    </citation>
    <scope>NUCLEOTIDE SEQUENCE [LARGE SCALE GENOMIC DNA]</scope>
    <source>
        <strain evidence="3 4">LMG 24591</strain>
    </source>
</reference>